<feature type="non-terminal residue" evidence="4">
    <location>
        <position position="198"/>
    </location>
</feature>
<accession>A0A8J4LT35</accession>
<evidence type="ECO:0000256" key="2">
    <source>
        <dbReference type="ARBA" id="ARBA00023002"/>
    </source>
</evidence>
<dbReference type="Proteomes" id="UP000722791">
    <property type="component" value="Unassembled WGS sequence"/>
</dbReference>
<dbReference type="Gene3D" id="3.40.50.720">
    <property type="entry name" value="NAD(P)-binding Rossmann-like Domain"/>
    <property type="match status" value="1"/>
</dbReference>
<evidence type="ECO:0000313" key="4">
    <source>
        <dbReference type="EMBL" id="GIM08178.1"/>
    </source>
</evidence>
<dbReference type="InterPro" id="IPR036291">
    <property type="entry name" value="NAD(P)-bd_dom_sf"/>
</dbReference>
<evidence type="ECO:0000313" key="5">
    <source>
        <dbReference type="Proteomes" id="UP000722791"/>
    </source>
</evidence>
<organism evidence="4 5">
    <name type="scientific">Volvox reticuliferus</name>
    <dbReference type="NCBI Taxonomy" id="1737510"/>
    <lineage>
        <taxon>Eukaryota</taxon>
        <taxon>Viridiplantae</taxon>
        <taxon>Chlorophyta</taxon>
        <taxon>core chlorophytes</taxon>
        <taxon>Chlorophyceae</taxon>
        <taxon>CS clade</taxon>
        <taxon>Chlamydomonadales</taxon>
        <taxon>Volvocaceae</taxon>
        <taxon>Volvox</taxon>
    </lineage>
</organism>
<feature type="region of interest" description="Disordered" evidence="3">
    <location>
        <begin position="123"/>
        <end position="158"/>
    </location>
</feature>
<dbReference type="EMBL" id="BNCQ01000027">
    <property type="protein sequence ID" value="GIM08178.1"/>
    <property type="molecule type" value="Genomic_DNA"/>
</dbReference>
<protein>
    <submittedName>
        <fullName evidence="4">Uncharacterized protein</fullName>
    </submittedName>
</protein>
<feature type="compositionally biased region" description="Basic and acidic residues" evidence="3">
    <location>
        <begin position="126"/>
        <end position="140"/>
    </location>
</feature>
<comment type="similarity">
    <text evidence="1">Belongs to the short-chain dehydrogenases/reductases (SDR) family.</text>
</comment>
<reference evidence="4" key="1">
    <citation type="journal article" date="2021" name="Proc. Natl. Acad. Sci. U.S.A.">
        <title>Three genomes in the algal genus Volvox reveal the fate of a haploid sex-determining region after a transition to homothallism.</title>
        <authorList>
            <person name="Yamamoto K."/>
            <person name="Hamaji T."/>
            <person name="Kawai-Toyooka H."/>
            <person name="Matsuzaki R."/>
            <person name="Takahashi F."/>
            <person name="Nishimura Y."/>
            <person name="Kawachi M."/>
            <person name="Noguchi H."/>
            <person name="Minakuchi Y."/>
            <person name="Umen J.G."/>
            <person name="Toyoda A."/>
            <person name="Nozaki H."/>
        </authorList>
    </citation>
    <scope>NUCLEOTIDE SEQUENCE</scope>
    <source>
        <strain evidence="4">NIES-3785</strain>
    </source>
</reference>
<dbReference type="AlphaFoldDB" id="A0A8J4LT35"/>
<dbReference type="SUPFAM" id="SSF51735">
    <property type="entry name" value="NAD(P)-binding Rossmann-fold domains"/>
    <property type="match status" value="1"/>
</dbReference>
<dbReference type="PANTHER" id="PTHR24320">
    <property type="entry name" value="RETINOL DEHYDROGENASE"/>
    <property type="match status" value="1"/>
</dbReference>
<keyword evidence="2" id="KW-0560">Oxidoreductase</keyword>
<feature type="non-terminal residue" evidence="4">
    <location>
        <position position="1"/>
    </location>
</feature>
<gene>
    <name evidence="4" type="ORF">Vretimale_12276</name>
</gene>
<dbReference type="GO" id="GO:0016491">
    <property type="term" value="F:oxidoreductase activity"/>
    <property type="evidence" value="ECO:0007669"/>
    <property type="project" value="UniProtKB-KW"/>
</dbReference>
<comment type="caution">
    <text evidence="4">The sequence shown here is derived from an EMBL/GenBank/DDBJ whole genome shotgun (WGS) entry which is preliminary data.</text>
</comment>
<sequence>ATPAVSAAAAAGPAAPAAPAAPVTSRVEAMELDLGRLSSVRQFAEEWRRRGLPLHLLVCNAGVMGPPQRLETADGLELQFQVNFLSHWLLANQLMAIERDRRISAAAAATGRSTSAALAAGALLGDSKDDTTEGDSEKNGRGQGGTPARTPVGAAAGRADDGAATNVVFHDGSTRVVMVTSLTHRAGPLQWHDKQSRE</sequence>
<evidence type="ECO:0000256" key="1">
    <source>
        <dbReference type="ARBA" id="ARBA00006484"/>
    </source>
</evidence>
<dbReference type="PANTHER" id="PTHR24320:SF286">
    <property type="entry name" value="NAD(P)-BINDING ROSSMANN-FOLD SUPERFAMILY PROTEIN"/>
    <property type="match status" value="1"/>
</dbReference>
<evidence type="ECO:0000256" key="3">
    <source>
        <dbReference type="SAM" id="MobiDB-lite"/>
    </source>
</evidence>
<name>A0A8J4LT35_9CHLO</name>
<proteinExistence type="inferred from homology"/>